<dbReference type="Pfam" id="PF00581">
    <property type="entry name" value="Rhodanese"/>
    <property type="match status" value="2"/>
</dbReference>
<dbReference type="PANTHER" id="PTHR43855">
    <property type="entry name" value="THIOSULFATE SULFURTRANSFERASE"/>
    <property type="match status" value="1"/>
</dbReference>
<dbReference type="Gene3D" id="3.40.250.10">
    <property type="entry name" value="Rhodanese-like domain"/>
    <property type="match status" value="2"/>
</dbReference>
<keyword evidence="3 5" id="KW-0808">Transferase</keyword>
<evidence type="ECO:0000256" key="1">
    <source>
        <dbReference type="ARBA" id="ARBA00022737"/>
    </source>
</evidence>
<dbReference type="CDD" id="cd01449">
    <property type="entry name" value="TST_Repeat_2"/>
    <property type="match status" value="1"/>
</dbReference>
<feature type="domain" description="Rhodanese" evidence="4">
    <location>
        <begin position="59"/>
        <end position="169"/>
    </location>
</feature>
<proteinExistence type="predicted"/>
<keyword evidence="6" id="KW-1185">Reference proteome</keyword>
<evidence type="ECO:0000313" key="5">
    <source>
        <dbReference type="EMBL" id="WRP13641.1"/>
    </source>
</evidence>
<dbReference type="InterPro" id="IPR051126">
    <property type="entry name" value="Thiosulfate_sulfurtransferase"/>
</dbReference>
<comment type="catalytic activity">
    <reaction evidence="2">
        <text>thiosulfate + hydrogen cyanide = thiocyanate + sulfite + 2 H(+)</text>
        <dbReference type="Rhea" id="RHEA:16881"/>
        <dbReference type="ChEBI" id="CHEBI:15378"/>
        <dbReference type="ChEBI" id="CHEBI:17359"/>
        <dbReference type="ChEBI" id="CHEBI:18022"/>
        <dbReference type="ChEBI" id="CHEBI:18407"/>
        <dbReference type="ChEBI" id="CHEBI:33542"/>
        <dbReference type="EC" id="2.8.1.1"/>
    </reaction>
</comment>
<dbReference type="PROSITE" id="PS00683">
    <property type="entry name" value="RHODANESE_2"/>
    <property type="match status" value="1"/>
</dbReference>
<evidence type="ECO:0000256" key="2">
    <source>
        <dbReference type="ARBA" id="ARBA00047549"/>
    </source>
</evidence>
<evidence type="ECO:0000313" key="6">
    <source>
        <dbReference type="Proteomes" id="UP001333102"/>
    </source>
</evidence>
<accession>A0ABZ1BM65</accession>
<dbReference type="CDD" id="cd01448">
    <property type="entry name" value="TST_Repeat_1"/>
    <property type="match status" value="1"/>
</dbReference>
<dbReference type="EMBL" id="CP141614">
    <property type="protein sequence ID" value="WRP13641.1"/>
    <property type="molecule type" value="Genomic_DNA"/>
</dbReference>
<dbReference type="PROSITE" id="PS50206">
    <property type="entry name" value="RHODANESE_3"/>
    <property type="match status" value="2"/>
</dbReference>
<evidence type="ECO:0000256" key="3">
    <source>
        <dbReference type="RuleBase" id="RU000507"/>
    </source>
</evidence>
<dbReference type="PROSITE" id="PS00380">
    <property type="entry name" value="RHODANESE_1"/>
    <property type="match status" value="1"/>
</dbReference>
<evidence type="ECO:0000259" key="4">
    <source>
        <dbReference type="PROSITE" id="PS50206"/>
    </source>
</evidence>
<name>A0ABZ1BM65_9FIRM</name>
<dbReference type="SUPFAM" id="SSF52821">
    <property type="entry name" value="Rhodanese/Cell cycle control phosphatase"/>
    <property type="match status" value="2"/>
</dbReference>
<organism evidence="5 6">
    <name type="scientific">Geochorda subterranea</name>
    <dbReference type="NCBI Taxonomy" id="3109564"/>
    <lineage>
        <taxon>Bacteria</taxon>
        <taxon>Bacillati</taxon>
        <taxon>Bacillota</taxon>
        <taxon>Limnochordia</taxon>
        <taxon>Limnochordales</taxon>
        <taxon>Geochordaceae</taxon>
        <taxon>Geochorda</taxon>
    </lineage>
</organism>
<reference evidence="6" key="1">
    <citation type="submission" date="2023-12" db="EMBL/GenBank/DDBJ databases">
        <title>Novel isolates from deep terrestrial aquifers shed light on the physiology and ecology of the class Limnochordia.</title>
        <authorList>
            <person name="Karnachuk O.V."/>
            <person name="Lukina A.P."/>
            <person name="Avakyan M.R."/>
            <person name="Kadnikov V."/>
            <person name="Begmatov S."/>
            <person name="Beletsky A.V."/>
            <person name="Mardanov A.V."/>
            <person name="Ravin N.V."/>
        </authorList>
    </citation>
    <scope>NUCLEOTIDE SEQUENCE [LARGE SCALE GENOMIC DNA]</scope>
    <source>
        <strain evidence="6">LN</strain>
    </source>
</reference>
<protein>
    <recommendedName>
        <fullName evidence="3">Sulfurtransferase</fullName>
    </recommendedName>
</protein>
<dbReference type="GO" id="GO:0016740">
    <property type="term" value="F:transferase activity"/>
    <property type="evidence" value="ECO:0007669"/>
    <property type="project" value="UniProtKB-KW"/>
</dbReference>
<dbReference type="RefSeq" id="WP_324667886.1">
    <property type="nucleotide sequence ID" value="NZ_CP141614.1"/>
</dbReference>
<feature type="domain" description="Rhodanese" evidence="4">
    <location>
        <begin position="212"/>
        <end position="318"/>
    </location>
</feature>
<gene>
    <name evidence="5" type="ORF">VLY81_09290</name>
</gene>
<dbReference type="InterPro" id="IPR001763">
    <property type="entry name" value="Rhodanese-like_dom"/>
</dbReference>
<dbReference type="InterPro" id="IPR001307">
    <property type="entry name" value="Thiosulphate_STrfase_CS"/>
</dbReference>
<sequence>MYLGQGERSGRRRLVWGVTVALMALAGIGPVAWAAADAQPSVALPGPLVDGAWLARHLGTPGLFVLDVRTEDGLFERGHIPGAVYVNPGRDLIDQEHPVEGMAIGQAQFEALMTRLGIRRTDTVVLYDDQRSLWATRAYWVFKLYGHPSVAVLDGGITRWERERRPLEKGATAQVAAVASGQAAYRATPPDPALVAGYQDVQRAIAEGAVCDVRSAREYAGLDVRAARGGHVPGAVNVEWLLATNADGTFKSRDELRALYARFGVVPQGDREIIVYCQTGVRAAHTWFVLKELLGYPAVRVYDGSWAEWGNRPDLPIER</sequence>
<dbReference type="Proteomes" id="UP001333102">
    <property type="component" value="Chromosome"/>
</dbReference>
<dbReference type="SMART" id="SM00450">
    <property type="entry name" value="RHOD"/>
    <property type="match status" value="2"/>
</dbReference>
<dbReference type="PANTHER" id="PTHR43855:SF1">
    <property type="entry name" value="THIOSULFATE SULFURTRANSFERASE"/>
    <property type="match status" value="1"/>
</dbReference>
<dbReference type="InterPro" id="IPR036873">
    <property type="entry name" value="Rhodanese-like_dom_sf"/>
</dbReference>
<keyword evidence="1" id="KW-0677">Repeat</keyword>